<feature type="transmembrane region" description="Helical" evidence="1">
    <location>
        <begin position="254"/>
        <end position="272"/>
    </location>
</feature>
<feature type="transmembrane region" description="Helical" evidence="1">
    <location>
        <begin position="204"/>
        <end position="224"/>
    </location>
</feature>
<keyword evidence="1" id="KW-0472">Membrane</keyword>
<evidence type="ECO:0000259" key="2">
    <source>
        <dbReference type="Pfam" id="PF07670"/>
    </source>
</evidence>
<proteinExistence type="predicted"/>
<organism evidence="3 4">
    <name type="scientific">Candidatus Blautia stercorigallinarum</name>
    <dbReference type="NCBI Taxonomy" id="2838501"/>
    <lineage>
        <taxon>Bacteria</taxon>
        <taxon>Bacillati</taxon>
        <taxon>Bacillota</taxon>
        <taxon>Clostridia</taxon>
        <taxon>Lachnospirales</taxon>
        <taxon>Lachnospiraceae</taxon>
        <taxon>Blautia</taxon>
    </lineage>
</organism>
<sequence>MKQLLYYLSFTCFLLFLLCFPKTAAEYAKTGLMLWFNTLLPSMLPFMILSGLLIKTGFLEKLLSFTGKFWEKAFGLTPLGGYGLLMGIFCGYPMGAKTAADLYRNQRISRQEASYLLTFSNHPGPAFLSSYLCTELLHQEDLVLPAYIILYLSSFLTSLLFRPFYSFPKGNGGKVKRKEASSVFSWGEALDTSIMDSFLSITKLGGYIILFSLFQGILQLLPWLPENLKSLLLGITEITTGAAAIAEKNWELSLTFPLLLAFTASGGLCIAFQTKSMLGETDLSLAPYLKGKLCMFFITLTLGILFVKIIKVII</sequence>
<dbReference type="AlphaFoldDB" id="A0A9D1PFG4"/>
<keyword evidence="1" id="KW-0812">Transmembrane</keyword>
<dbReference type="EMBL" id="DXIQ01000092">
    <property type="protein sequence ID" value="HIV39956.1"/>
    <property type="molecule type" value="Genomic_DNA"/>
</dbReference>
<feature type="transmembrane region" description="Helical" evidence="1">
    <location>
        <begin position="142"/>
        <end position="161"/>
    </location>
</feature>
<reference evidence="3" key="1">
    <citation type="journal article" date="2021" name="PeerJ">
        <title>Extensive microbial diversity within the chicken gut microbiome revealed by metagenomics and culture.</title>
        <authorList>
            <person name="Gilroy R."/>
            <person name="Ravi A."/>
            <person name="Getino M."/>
            <person name="Pursley I."/>
            <person name="Horton D.L."/>
            <person name="Alikhan N.F."/>
            <person name="Baker D."/>
            <person name="Gharbi K."/>
            <person name="Hall N."/>
            <person name="Watson M."/>
            <person name="Adriaenssens E.M."/>
            <person name="Foster-Nyarko E."/>
            <person name="Jarju S."/>
            <person name="Secka A."/>
            <person name="Antonio M."/>
            <person name="Oren A."/>
            <person name="Chaudhuri R.R."/>
            <person name="La Ragione R."/>
            <person name="Hildebrand F."/>
            <person name="Pallen M.J."/>
        </authorList>
    </citation>
    <scope>NUCLEOTIDE SEQUENCE</scope>
    <source>
        <strain evidence="3">CHK195-9823</strain>
    </source>
</reference>
<dbReference type="InterPro" id="IPR011642">
    <property type="entry name" value="Gate_dom"/>
</dbReference>
<feature type="transmembrane region" description="Helical" evidence="1">
    <location>
        <begin position="293"/>
        <end position="313"/>
    </location>
</feature>
<dbReference type="Pfam" id="PF07670">
    <property type="entry name" value="Gate"/>
    <property type="match status" value="1"/>
</dbReference>
<comment type="caution">
    <text evidence="3">The sequence shown here is derived from an EMBL/GenBank/DDBJ whole genome shotgun (WGS) entry which is preliminary data.</text>
</comment>
<feature type="transmembrane region" description="Helical" evidence="1">
    <location>
        <begin position="74"/>
        <end position="94"/>
    </location>
</feature>
<feature type="transmembrane region" description="Helical" evidence="1">
    <location>
        <begin position="34"/>
        <end position="54"/>
    </location>
</feature>
<dbReference type="Proteomes" id="UP000886814">
    <property type="component" value="Unassembled WGS sequence"/>
</dbReference>
<accession>A0A9D1PFG4</accession>
<name>A0A9D1PFG4_9FIRM</name>
<feature type="domain" description="Nucleoside transporter/FeoB GTPase Gate" evidence="2">
    <location>
        <begin position="38"/>
        <end position="120"/>
    </location>
</feature>
<reference evidence="3" key="2">
    <citation type="submission" date="2021-04" db="EMBL/GenBank/DDBJ databases">
        <authorList>
            <person name="Gilroy R."/>
        </authorList>
    </citation>
    <scope>NUCLEOTIDE SEQUENCE</scope>
    <source>
        <strain evidence="3">CHK195-9823</strain>
    </source>
</reference>
<evidence type="ECO:0000313" key="3">
    <source>
        <dbReference type="EMBL" id="HIV39956.1"/>
    </source>
</evidence>
<evidence type="ECO:0000256" key="1">
    <source>
        <dbReference type="SAM" id="Phobius"/>
    </source>
</evidence>
<keyword evidence="1" id="KW-1133">Transmembrane helix</keyword>
<gene>
    <name evidence="3" type="ORF">H9747_13350</name>
</gene>
<evidence type="ECO:0000313" key="4">
    <source>
        <dbReference type="Proteomes" id="UP000886814"/>
    </source>
</evidence>
<protein>
    <submittedName>
        <fullName evidence="3">Sporulation protein</fullName>
    </submittedName>
</protein>